<reference evidence="17" key="1">
    <citation type="journal article" date="2019" name="Int. J. Syst. Evol. Microbiol.">
        <title>The Global Catalogue of Microorganisms (GCM) 10K type strain sequencing project: providing services to taxonomists for standard genome sequencing and annotation.</title>
        <authorList>
            <consortium name="The Broad Institute Genomics Platform"/>
            <consortium name="The Broad Institute Genome Sequencing Center for Infectious Disease"/>
            <person name="Wu L."/>
            <person name="Ma J."/>
        </authorList>
    </citation>
    <scope>NUCLEOTIDE SEQUENCE [LARGE SCALE GENOMIC DNA]</scope>
    <source>
        <strain evidence="17">CCM 8895</strain>
    </source>
</reference>
<comment type="pathway">
    <text evidence="2 14">Cofactor biosynthesis; FMN biosynthesis; FMN from riboflavin (ATP route): step 1/1.</text>
</comment>
<evidence type="ECO:0000313" key="17">
    <source>
        <dbReference type="Proteomes" id="UP001596186"/>
    </source>
</evidence>
<comment type="similarity">
    <text evidence="14">Belongs to the ribF family.</text>
</comment>
<dbReference type="Pfam" id="PF06574">
    <property type="entry name" value="FAD_syn"/>
    <property type="match status" value="1"/>
</dbReference>
<evidence type="ECO:0000313" key="16">
    <source>
        <dbReference type="EMBL" id="MFC6322324.1"/>
    </source>
</evidence>
<dbReference type="InterPro" id="IPR015865">
    <property type="entry name" value="Riboflavin_kinase_bac/euk"/>
</dbReference>
<dbReference type="EMBL" id="JBHSSN010000002">
    <property type="protein sequence ID" value="MFC6322324.1"/>
    <property type="molecule type" value="Genomic_DNA"/>
</dbReference>
<dbReference type="Gene3D" id="2.40.30.30">
    <property type="entry name" value="Riboflavin kinase-like"/>
    <property type="match status" value="1"/>
</dbReference>
<dbReference type="NCBIfam" id="NF004162">
    <property type="entry name" value="PRK05627.1-5"/>
    <property type="match status" value="1"/>
</dbReference>
<gene>
    <name evidence="16" type="primary">ribF</name>
    <name evidence="16" type="ORF">ACFP1F_00905</name>
</gene>
<evidence type="ECO:0000256" key="7">
    <source>
        <dbReference type="ARBA" id="ARBA00022741"/>
    </source>
</evidence>
<dbReference type="InterPro" id="IPR023465">
    <property type="entry name" value="Riboflavin_kinase_dom_sf"/>
</dbReference>
<dbReference type="EC" id="2.7.7.2" evidence="14"/>
<evidence type="ECO:0000256" key="5">
    <source>
        <dbReference type="ARBA" id="ARBA00022679"/>
    </source>
</evidence>
<sequence>MQTLNVKHPLKADQIPSEDTVLIMGFFDGVHEGHQKVINKGVKIAKENGLKSVLLTFDRSPREVYQHEKNYQYLSTVARKSELVAKLDVDYLYVMEFSQKFSKLTPQEFVDQYMVRMNAKYVVAGFDYTYGKRDIANMKNLPKYAAGRFEVVTIPEQTYDGRKIGSSSIKELIENDKVDQANTVLGYNYQNQGVVIHGLQRGRTLGYPTANILTTSDQVKPSIGVYVTRIKVHDRWYRAMTSVGYNVTFKEDTGVTIEANIFDFDEDIYDQPVRVEWLHYLRGEVKFNNAEELIEQLHLDKENSINYFQQNN</sequence>
<evidence type="ECO:0000256" key="8">
    <source>
        <dbReference type="ARBA" id="ARBA00022777"/>
    </source>
</evidence>
<organism evidence="16 17">
    <name type="scientific">Companilactobacillus baiquanensis</name>
    <dbReference type="NCBI Taxonomy" id="2486005"/>
    <lineage>
        <taxon>Bacteria</taxon>
        <taxon>Bacillati</taxon>
        <taxon>Bacillota</taxon>
        <taxon>Bacilli</taxon>
        <taxon>Lactobacillales</taxon>
        <taxon>Lactobacillaceae</taxon>
        <taxon>Companilactobacillus</taxon>
    </lineage>
</organism>
<comment type="caution">
    <text evidence="16">The sequence shown here is derived from an EMBL/GenBank/DDBJ whole genome shotgun (WGS) entry which is preliminary data.</text>
</comment>
<comment type="catalytic activity">
    <reaction evidence="12 14">
        <text>riboflavin + ATP = FMN + ADP + H(+)</text>
        <dbReference type="Rhea" id="RHEA:14357"/>
        <dbReference type="ChEBI" id="CHEBI:15378"/>
        <dbReference type="ChEBI" id="CHEBI:30616"/>
        <dbReference type="ChEBI" id="CHEBI:57986"/>
        <dbReference type="ChEBI" id="CHEBI:58210"/>
        <dbReference type="ChEBI" id="CHEBI:456216"/>
        <dbReference type="EC" id="2.7.1.26"/>
    </reaction>
</comment>
<accession>A0ABW1URK2</accession>
<dbReference type="Pfam" id="PF01687">
    <property type="entry name" value="Flavokinase"/>
    <property type="match status" value="1"/>
</dbReference>
<evidence type="ECO:0000259" key="15">
    <source>
        <dbReference type="SMART" id="SM00904"/>
    </source>
</evidence>
<evidence type="ECO:0000256" key="9">
    <source>
        <dbReference type="ARBA" id="ARBA00022827"/>
    </source>
</evidence>
<dbReference type="SUPFAM" id="SSF52374">
    <property type="entry name" value="Nucleotidylyl transferase"/>
    <property type="match status" value="1"/>
</dbReference>
<evidence type="ECO:0000256" key="11">
    <source>
        <dbReference type="ARBA" id="ARBA00023268"/>
    </source>
</evidence>
<evidence type="ECO:0000256" key="4">
    <source>
        <dbReference type="ARBA" id="ARBA00022643"/>
    </source>
</evidence>
<evidence type="ECO:0000256" key="1">
    <source>
        <dbReference type="ARBA" id="ARBA00004726"/>
    </source>
</evidence>
<dbReference type="PANTHER" id="PTHR22749">
    <property type="entry name" value="RIBOFLAVIN KINASE/FMN ADENYLYLTRANSFERASE"/>
    <property type="match status" value="1"/>
</dbReference>
<keyword evidence="8 14" id="KW-0418">Kinase</keyword>
<dbReference type="GO" id="GO:0008531">
    <property type="term" value="F:riboflavin kinase activity"/>
    <property type="evidence" value="ECO:0007669"/>
    <property type="project" value="UniProtKB-EC"/>
</dbReference>
<evidence type="ECO:0000256" key="2">
    <source>
        <dbReference type="ARBA" id="ARBA00005201"/>
    </source>
</evidence>
<comment type="pathway">
    <text evidence="1 14">Cofactor biosynthesis; FAD biosynthesis; FAD from FMN: step 1/1.</text>
</comment>
<evidence type="ECO:0000256" key="14">
    <source>
        <dbReference type="PIRNR" id="PIRNR004491"/>
    </source>
</evidence>
<dbReference type="NCBIfam" id="TIGR00083">
    <property type="entry name" value="ribF"/>
    <property type="match status" value="1"/>
</dbReference>
<keyword evidence="7 14" id="KW-0547">Nucleotide-binding</keyword>
<dbReference type="InterPro" id="IPR015864">
    <property type="entry name" value="FAD_synthase"/>
</dbReference>
<dbReference type="InterPro" id="IPR002606">
    <property type="entry name" value="Riboflavin_kinase_bac"/>
</dbReference>
<evidence type="ECO:0000256" key="3">
    <source>
        <dbReference type="ARBA" id="ARBA00022630"/>
    </source>
</evidence>
<dbReference type="RefSeq" id="WP_125591689.1">
    <property type="nucleotide sequence ID" value="NZ_JBHSSN010000002.1"/>
</dbReference>
<dbReference type="InterPro" id="IPR014729">
    <property type="entry name" value="Rossmann-like_a/b/a_fold"/>
</dbReference>
<feature type="domain" description="Riboflavin kinase" evidence="15">
    <location>
        <begin position="184"/>
        <end position="309"/>
    </location>
</feature>
<keyword evidence="10 14" id="KW-0067">ATP-binding</keyword>
<dbReference type="PIRSF" id="PIRSF004491">
    <property type="entry name" value="FAD_Synth"/>
    <property type="match status" value="1"/>
</dbReference>
<dbReference type="CDD" id="cd02064">
    <property type="entry name" value="FAD_synthetase_N"/>
    <property type="match status" value="1"/>
</dbReference>
<dbReference type="EC" id="2.7.1.26" evidence="14"/>
<evidence type="ECO:0000256" key="12">
    <source>
        <dbReference type="ARBA" id="ARBA00047880"/>
    </source>
</evidence>
<comment type="catalytic activity">
    <reaction evidence="13 14">
        <text>FMN + ATP + H(+) = FAD + diphosphate</text>
        <dbReference type="Rhea" id="RHEA:17237"/>
        <dbReference type="ChEBI" id="CHEBI:15378"/>
        <dbReference type="ChEBI" id="CHEBI:30616"/>
        <dbReference type="ChEBI" id="CHEBI:33019"/>
        <dbReference type="ChEBI" id="CHEBI:57692"/>
        <dbReference type="ChEBI" id="CHEBI:58210"/>
        <dbReference type="EC" id="2.7.7.2"/>
    </reaction>
</comment>
<evidence type="ECO:0000256" key="10">
    <source>
        <dbReference type="ARBA" id="ARBA00022840"/>
    </source>
</evidence>
<dbReference type="InterPro" id="IPR023468">
    <property type="entry name" value="Riboflavin_kinase"/>
</dbReference>
<dbReference type="Gene3D" id="3.40.50.620">
    <property type="entry name" value="HUPs"/>
    <property type="match status" value="1"/>
</dbReference>
<dbReference type="SMART" id="SM00904">
    <property type="entry name" value="Flavokinase"/>
    <property type="match status" value="1"/>
</dbReference>
<keyword evidence="3 14" id="KW-0285">Flavoprotein</keyword>
<protein>
    <recommendedName>
        <fullName evidence="14">Riboflavin biosynthesis protein</fullName>
    </recommendedName>
    <domain>
        <recommendedName>
            <fullName evidence="14">Riboflavin kinase</fullName>
            <ecNumber evidence="14">2.7.1.26</ecNumber>
        </recommendedName>
        <alternativeName>
            <fullName evidence="14">Flavokinase</fullName>
        </alternativeName>
    </domain>
    <domain>
        <recommendedName>
            <fullName evidence="14">FMN adenylyltransferase</fullName>
            <ecNumber evidence="14">2.7.7.2</ecNumber>
        </recommendedName>
        <alternativeName>
            <fullName evidence="14">FAD pyrophosphorylase</fullName>
        </alternativeName>
        <alternativeName>
            <fullName evidence="14">FAD synthase</fullName>
        </alternativeName>
    </domain>
</protein>
<dbReference type="PANTHER" id="PTHR22749:SF6">
    <property type="entry name" value="RIBOFLAVIN KINASE"/>
    <property type="match status" value="1"/>
</dbReference>
<keyword evidence="9 14" id="KW-0274">FAD</keyword>
<proteinExistence type="inferred from homology"/>
<keyword evidence="4 14" id="KW-0288">FMN</keyword>
<keyword evidence="5 14" id="KW-0808">Transferase</keyword>
<keyword evidence="17" id="KW-1185">Reference proteome</keyword>
<dbReference type="GO" id="GO:0003919">
    <property type="term" value="F:FMN adenylyltransferase activity"/>
    <property type="evidence" value="ECO:0007669"/>
    <property type="project" value="UniProtKB-EC"/>
</dbReference>
<keyword evidence="6 14" id="KW-0548">Nucleotidyltransferase</keyword>
<dbReference type="SUPFAM" id="SSF82114">
    <property type="entry name" value="Riboflavin kinase-like"/>
    <property type="match status" value="1"/>
</dbReference>
<evidence type="ECO:0000256" key="6">
    <source>
        <dbReference type="ARBA" id="ARBA00022695"/>
    </source>
</evidence>
<dbReference type="Proteomes" id="UP001596186">
    <property type="component" value="Unassembled WGS sequence"/>
</dbReference>
<evidence type="ECO:0000256" key="13">
    <source>
        <dbReference type="ARBA" id="ARBA00049494"/>
    </source>
</evidence>
<keyword evidence="11" id="KW-0511">Multifunctional enzyme</keyword>
<name>A0ABW1URK2_9LACO</name>